<dbReference type="EMBL" id="CAJFCW020000003">
    <property type="protein sequence ID" value="CAG9108207.1"/>
    <property type="molecule type" value="Genomic_DNA"/>
</dbReference>
<dbReference type="PANTHER" id="PTHR47023">
    <property type="entry name" value="SEX PEPTIDE RECEPTOR"/>
    <property type="match status" value="1"/>
</dbReference>
<evidence type="ECO:0000313" key="8">
    <source>
        <dbReference type="EMBL" id="CAD5217651.1"/>
    </source>
</evidence>
<dbReference type="Proteomes" id="UP000614601">
    <property type="component" value="Unassembled WGS sequence"/>
</dbReference>
<evidence type="ECO:0000256" key="5">
    <source>
        <dbReference type="SAM" id="MobiDB-lite"/>
    </source>
</evidence>
<feature type="transmembrane region" description="Helical" evidence="6">
    <location>
        <begin position="25"/>
        <end position="49"/>
    </location>
</feature>
<evidence type="ECO:0000313" key="9">
    <source>
        <dbReference type="Proteomes" id="UP000614601"/>
    </source>
</evidence>
<dbReference type="CDD" id="cd14978">
    <property type="entry name" value="7tmA_FMRFamide_R-like"/>
    <property type="match status" value="1"/>
</dbReference>
<dbReference type="InterPro" id="IPR053071">
    <property type="entry name" value="GPCR1-related_rcpt"/>
</dbReference>
<keyword evidence="9" id="KW-1185">Reference proteome</keyword>
<dbReference type="InterPro" id="IPR017452">
    <property type="entry name" value="GPCR_Rhodpsn_7TM"/>
</dbReference>
<dbReference type="GO" id="GO:0016020">
    <property type="term" value="C:membrane"/>
    <property type="evidence" value="ECO:0007669"/>
    <property type="project" value="UniProtKB-SubCell"/>
</dbReference>
<dbReference type="EMBL" id="CAJFDH010000003">
    <property type="protein sequence ID" value="CAD5217651.1"/>
    <property type="molecule type" value="Genomic_DNA"/>
</dbReference>
<gene>
    <name evidence="8" type="ORF">BOKJ2_LOCUS7194</name>
</gene>
<feature type="transmembrane region" description="Helical" evidence="6">
    <location>
        <begin position="105"/>
        <end position="126"/>
    </location>
</feature>
<feature type="transmembrane region" description="Helical" evidence="6">
    <location>
        <begin position="164"/>
        <end position="182"/>
    </location>
</feature>
<evidence type="ECO:0000259" key="7">
    <source>
        <dbReference type="PROSITE" id="PS50262"/>
    </source>
</evidence>
<feature type="compositionally biased region" description="Basic residues" evidence="5">
    <location>
        <begin position="359"/>
        <end position="369"/>
    </location>
</feature>
<comment type="subcellular location">
    <subcellularLocation>
        <location evidence="1">Membrane</location>
    </subcellularLocation>
</comment>
<dbReference type="Pfam" id="PF10324">
    <property type="entry name" value="7TM_GPCR_Srw"/>
    <property type="match status" value="1"/>
</dbReference>
<dbReference type="OrthoDB" id="5962323at2759"/>
<feature type="domain" description="G-protein coupled receptors family 1 profile" evidence="7">
    <location>
        <begin position="71"/>
        <end position="285"/>
    </location>
</feature>
<dbReference type="AlphaFoldDB" id="A0A811KQR5"/>
<dbReference type="Gene3D" id="1.20.1070.10">
    <property type="entry name" value="Rhodopsin 7-helix transmembrane proteins"/>
    <property type="match status" value="1"/>
</dbReference>
<name>A0A811KQR5_9BILA</name>
<dbReference type="PROSITE" id="PS50262">
    <property type="entry name" value="G_PROTEIN_RECEP_F1_2"/>
    <property type="match status" value="1"/>
</dbReference>
<feature type="region of interest" description="Disordered" evidence="5">
    <location>
        <begin position="341"/>
        <end position="389"/>
    </location>
</feature>
<keyword evidence="4 6" id="KW-0472">Membrane</keyword>
<dbReference type="InterPro" id="IPR019427">
    <property type="entry name" value="7TM_GPCR_serpentine_rcpt_Srw"/>
</dbReference>
<dbReference type="Proteomes" id="UP000783686">
    <property type="component" value="Unassembled WGS sequence"/>
</dbReference>
<reference evidence="8" key="1">
    <citation type="submission" date="2020-09" db="EMBL/GenBank/DDBJ databases">
        <authorList>
            <person name="Kikuchi T."/>
        </authorList>
    </citation>
    <scope>NUCLEOTIDE SEQUENCE</scope>
    <source>
        <strain evidence="8">SH1</strain>
    </source>
</reference>
<organism evidence="8 9">
    <name type="scientific">Bursaphelenchus okinawaensis</name>
    <dbReference type="NCBI Taxonomy" id="465554"/>
    <lineage>
        <taxon>Eukaryota</taxon>
        <taxon>Metazoa</taxon>
        <taxon>Ecdysozoa</taxon>
        <taxon>Nematoda</taxon>
        <taxon>Chromadorea</taxon>
        <taxon>Rhabditida</taxon>
        <taxon>Tylenchina</taxon>
        <taxon>Tylenchomorpha</taxon>
        <taxon>Aphelenchoidea</taxon>
        <taxon>Aphelenchoididae</taxon>
        <taxon>Bursaphelenchus</taxon>
    </lineage>
</organism>
<dbReference type="PANTHER" id="PTHR47023:SF1">
    <property type="entry name" value="SEX PEPTIDE RECEPTOR"/>
    <property type="match status" value="1"/>
</dbReference>
<comment type="caution">
    <text evidence="8">The sequence shown here is derived from an EMBL/GenBank/DDBJ whole genome shotgun (WGS) entry which is preliminary data.</text>
</comment>
<feature type="transmembrane region" description="Helical" evidence="6">
    <location>
        <begin position="138"/>
        <end position="158"/>
    </location>
</feature>
<proteinExistence type="predicted"/>
<dbReference type="InterPro" id="IPR000276">
    <property type="entry name" value="GPCR_Rhodpsn"/>
</dbReference>
<accession>A0A811KQR5</accession>
<dbReference type="GO" id="GO:0008528">
    <property type="term" value="F:G protein-coupled peptide receptor activity"/>
    <property type="evidence" value="ECO:0007669"/>
    <property type="project" value="InterPro"/>
</dbReference>
<feature type="transmembrane region" description="Helical" evidence="6">
    <location>
        <begin position="224"/>
        <end position="248"/>
    </location>
</feature>
<evidence type="ECO:0000256" key="3">
    <source>
        <dbReference type="ARBA" id="ARBA00022989"/>
    </source>
</evidence>
<keyword evidence="3 6" id="KW-1133">Transmembrane helix</keyword>
<dbReference type="PRINTS" id="PR00237">
    <property type="entry name" value="GPCRRHODOPSN"/>
</dbReference>
<keyword evidence="2 6" id="KW-0812">Transmembrane</keyword>
<sequence length="389" mass="44432">MERCENCWSLINISQNVPLDVAIPIYGFVLPSVVSITVVTNTFIITVLLQKHLRTPTNLVLLSMAATDLLTGVWLTVFLAIQRYVYVVVPTAIPHLCTPSRTKSIILGIFVFSIILELPALTGKYTTSLPFNGRQYCVIKYTFITMDLLGVKMFYSLLYWIKALFVHLLPCFLLTIFTYKLANTLKKTELRKRSWFLSAEEPEASDELPNNTNSRRSLYATNRMLFVICVVFLTVEIPAAFIFISHYFIATHLLHSPWAYRLLNVALIIRNLLIVLTSPIQFSIYCSMSEQFRLTARQLFSSKLLFVPQAQATFHGGKRYSLILVDVKLIEKKRLSLTRRSKKGARNVEHSETATKAAERHHRSFRSRKTSFISLTSGRRRHSSSPGAR</sequence>
<dbReference type="SUPFAM" id="SSF81321">
    <property type="entry name" value="Family A G protein-coupled receptor-like"/>
    <property type="match status" value="1"/>
</dbReference>
<evidence type="ECO:0000256" key="2">
    <source>
        <dbReference type="ARBA" id="ARBA00022692"/>
    </source>
</evidence>
<feature type="transmembrane region" description="Helical" evidence="6">
    <location>
        <begin position="268"/>
        <end position="288"/>
    </location>
</feature>
<evidence type="ECO:0000256" key="6">
    <source>
        <dbReference type="SAM" id="Phobius"/>
    </source>
</evidence>
<evidence type="ECO:0000256" key="1">
    <source>
        <dbReference type="ARBA" id="ARBA00004370"/>
    </source>
</evidence>
<evidence type="ECO:0000256" key="4">
    <source>
        <dbReference type="ARBA" id="ARBA00023136"/>
    </source>
</evidence>
<protein>
    <recommendedName>
        <fullName evidence="7">G-protein coupled receptors family 1 profile domain-containing protein</fullName>
    </recommendedName>
</protein>
<feature type="transmembrane region" description="Helical" evidence="6">
    <location>
        <begin position="61"/>
        <end position="85"/>
    </location>
</feature>